<keyword evidence="3" id="KW-1185">Reference proteome</keyword>
<evidence type="ECO:0000313" key="3">
    <source>
        <dbReference type="Proteomes" id="UP000316181"/>
    </source>
</evidence>
<proteinExistence type="predicted"/>
<accession>A0A542SQN9</accession>
<dbReference type="Proteomes" id="UP000316181">
    <property type="component" value="Unassembled WGS sequence"/>
</dbReference>
<dbReference type="RefSeq" id="WP_142112515.1">
    <property type="nucleotide sequence ID" value="NZ_BAAATB010000004.1"/>
</dbReference>
<dbReference type="OrthoDB" id="5149662at2"/>
<name>A0A542SQN9_9MICO</name>
<evidence type="ECO:0000256" key="1">
    <source>
        <dbReference type="SAM" id="MobiDB-lite"/>
    </source>
</evidence>
<gene>
    <name evidence="2" type="ORF">FB389_1617</name>
</gene>
<protein>
    <submittedName>
        <fullName evidence="2">Uncharacterized protein</fullName>
    </submittedName>
</protein>
<dbReference type="EMBL" id="VFNV01000001">
    <property type="protein sequence ID" value="TQK76915.1"/>
    <property type="molecule type" value="Genomic_DNA"/>
</dbReference>
<feature type="region of interest" description="Disordered" evidence="1">
    <location>
        <begin position="156"/>
        <end position="178"/>
    </location>
</feature>
<reference evidence="2 3" key="1">
    <citation type="submission" date="2019-06" db="EMBL/GenBank/DDBJ databases">
        <title>Sequencing the genomes of 1000 actinobacteria strains.</title>
        <authorList>
            <person name="Klenk H.-P."/>
        </authorList>
    </citation>
    <scope>NUCLEOTIDE SEQUENCE [LARGE SCALE GENOMIC DNA]</scope>
    <source>
        <strain evidence="2 3">DSM 10596</strain>
    </source>
</reference>
<evidence type="ECO:0000313" key="2">
    <source>
        <dbReference type="EMBL" id="TQK76915.1"/>
    </source>
</evidence>
<organism evidence="2 3">
    <name type="scientific">Rarobacter incanus</name>
    <dbReference type="NCBI Taxonomy" id="153494"/>
    <lineage>
        <taxon>Bacteria</taxon>
        <taxon>Bacillati</taxon>
        <taxon>Actinomycetota</taxon>
        <taxon>Actinomycetes</taxon>
        <taxon>Micrococcales</taxon>
        <taxon>Rarobacteraceae</taxon>
        <taxon>Rarobacter</taxon>
    </lineage>
</organism>
<sequence>MNTTNPPARNRRYAQAGPLVFALVVALAAAGAIWRMATSTFADPAAKVAAAATAQGQAQPTYLFNCAGNPREHPSSIVLACGDGNESINAIQWTTWGLEAAKGTALYEVNDCEPSCAEGKQLEFPVAVTLSNLYRGESSQYYRDLTVTFTENRPPWVTSSTQEFDVDNSRSANKVNSQ</sequence>
<dbReference type="AlphaFoldDB" id="A0A542SQN9"/>
<comment type="caution">
    <text evidence="2">The sequence shown here is derived from an EMBL/GenBank/DDBJ whole genome shotgun (WGS) entry which is preliminary data.</text>
</comment>